<evidence type="ECO:0000313" key="2">
    <source>
        <dbReference type="EMBL" id="KAH7324866.1"/>
    </source>
</evidence>
<dbReference type="EMBL" id="JAGPNK010000003">
    <property type="protein sequence ID" value="KAH7324866.1"/>
    <property type="molecule type" value="Genomic_DNA"/>
</dbReference>
<comment type="caution">
    <text evidence="2">The sequence shown here is derived from an EMBL/GenBank/DDBJ whole genome shotgun (WGS) entry which is preliminary data.</text>
</comment>
<keyword evidence="3" id="KW-1185">Reference proteome</keyword>
<feature type="domain" description="HD" evidence="1">
    <location>
        <begin position="48"/>
        <end position="144"/>
    </location>
</feature>
<evidence type="ECO:0000313" key="3">
    <source>
        <dbReference type="Proteomes" id="UP000813444"/>
    </source>
</evidence>
<gene>
    <name evidence="2" type="ORF">B0I35DRAFT_449707</name>
</gene>
<accession>A0A8K0T2E6</accession>
<name>A0A8K0T2E6_9HYPO</name>
<dbReference type="AlphaFoldDB" id="A0A8K0T2E6"/>
<organism evidence="2 3">
    <name type="scientific">Stachybotrys elegans</name>
    <dbReference type="NCBI Taxonomy" id="80388"/>
    <lineage>
        <taxon>Eukaryota</taxon>
        <taxon>Fungi</taxon>
        <taxon>Dikarya</taxon>
        <taxon>Ascomycota</taxon>
        <taxon>Pezizomycotina</taxon>
        <taxon>Sordariomycetes</taxon>
        <taxon>Hypocreomycetidae</taxon>
        <taxon>Hypocreales</taxon>
        <taxon>Stachybotryaceae</taxon>
        <taxon>Stachybotrys</taxon>
    </lineage>
</organism>
<dbReference type="SUPFAM" id="SSF109604">
    <property type="entry name" value="HD-domain/PDEase-like"/>
    <property type="match status" value="1"/>
</dbReference>
<dbReference type="InterPro" id="IPR006674">
    <property type="entry name" value="HD_domain"/>
</dbReference>
<dbReference type="PANTHER" id="PTHR35569:SF1">
    <property type="entry name" value="CYANAMIDE HYDRATASE DDI2-RELATED"/>
    <property type="match status" value="1"/>
</dbReference>
<protein>
    <recommendedName>
        <fullName evidence="1">HD domain-containing protein</fullName>
    </recommendedName>
</protein>
<evidence type="ECO:0000259" key="1">
    <source>
        <dbReference type="Pfam" id="PF01966"/>
    </source>
</evidence>
<sequence>MTSAAVVKKTAQQFTLQTREIAGVTVVDTPVVRAAEALALSHNDLPIYKHVMRSWLFGVLMIQANETLQRTVDQEVHAVAALLHDLGWDRARNSSTVSSDKRFEVDGAIAARHFLRSHEDGNAWEERRVQLVWDSIALHSERSIALYKEIDVQVVSLGIQMDFFGPLFGVPENAYNAVAAQYPRDDFRNAFNETMIWLCATKPETTFDTWMQPWGEHHVDGYNITGRLGYDTIFDNLP</sequence>
<dbReference type="Proteomes" id="UP000813444">
    <property type="component" value="Unassembled WGS sequence"/>
</dbReference>
<reference evidence="2" key="1">
    <citation type="journal article" date="2021" name="Nat. Commun.">
        <title>Genetic determinants of endophytism in the Arabidopsis root mycobiome.</title>
        <authorList>
            <person name="Mesny F."/>
            <person name="Miyauchi S."/>
            <person name="Thiergart T."/>
            <person name="Pickel B."/>
            <person name="Atanasova L."/>
            <person name="Karlsson M."/>
            <person name="Huettel B."/>
            <person name="Barry K.W."/>
            <person name="Haridas S."/>
            <person name="Chen C."/>
            <person name="Bauer D."/>
            <person name="Andreopoulos W."/>
            <person name="Pangilinan J."/>
            <person name="LaButti K."/>
            <person name="Riley R."/>
            <person name="Lipzen A."/>
            <person name="Clum A."/>
            <person name="Drula E."/>
            <person name="Henrissat B."/>
            <person name="Kohler A."/>
            <person name="Grigoriev I.V."/>
            <person name="Martin F.M."/>
            <person name="Hacquard S."/>
        </authorList>
    </citation>
    <scope>NUCLEOTIDE SEQUENCE</scope>
    <source>
        <strain evidence="2">MPI-CAGE-CH-0235</strain>
    </source>
</reference>
<dbReference type="Gene3D" id="1.10.3210.10">
    <property type="entry name" value="Hypothetical protein af1432"/>
    <property type="match status" value="1"/>
</dbReference>
<dbReference type="OrthoDB" id="2378324at2759"/>
<dbReference type="Pfam" id="PF01966">
    <property type="entry name" value="HD"/>
    <property type="match status" value="1"/>
</dbReference>
<proteinExistence type="predicted"/>
<dbReference type="PANTHER" id="PTHR35569">
    <property type="entry name" value="CYANAMIDE HYDRATASE DDI2-RELATED"/>
    <property type="match status" value="1"/>
</dbReference>